<protein>
    <submittedName>
        <fullName evidence="1">Uncharacterized protein</fullName>
    </submittedName>
</protein>
<keyword evidence="2" id="KW-1185">Reference proteome</keyword>
<name>A0A7J0F009_9ERIC</name>
<accession>A0A7J0F009</accession>
<dbReference type="Proteomes" id="UP000585474">
    <property type="component" value="Unassembled WGS sequence"/>
</dbReference>
<reference evidence="1 2" key="1">
    <citation type="submission" date="2019-07" db="EMBL/GenBank/DDBJ databases">
        <title>De Novo Assembly of kiwifruit Actinidia rufa.</title>
        <authorList>
            <person name="Sugita-Konishi S."/>
            <person name="Sato K."/>
            <person name="Mori E."/>
            <person name="Abe Y."/>
            <person name="Kisaki G."/>
            <person name="Hamano K."/>
            <person name="Suezawa K."/>
            <person name="Otani M."/>
            <person name="Fukuda T."/>
            <person name="Manabe T."/>
            <person name="Gomi K."/>
            <person name="Tabuchi M."/>
            <person name="Akimitsu K."/>
            <person name="Kataoka I."/>
        </authorList>
    </citation>
    <scope>NUCLEOTIDE SEQUENCE [LARGE SCALE GENOMIC DNA]</scope>
    <source>
        <strain evidence="2">cv. Fuchu</strain>
    </source>
</reference>
<proteinExistence type="predicted"/>
<dbReference type="EMBL" id="BJWL01000007">
    <property type="protein sequence ID" value="GFY91217.1"/>
    <property type="molecule type" value="Genomic_DNA"/>
</dbReference>
<dbReference type="AlphaFoldDB" id="A0A7J0F009"/>
<organism evidence="1 2">
    <name type="scientific">Actinidia rufa</name>
    <dbReference type="NCBI Taxonomy" id="165716"/>
    <lineage>
        <taxon>Eukaryota</taxon>
        <taxon>Viridiplantae</taxon>
        <taxon>Streptophyta</taxon>
        <taxon>Embryophyta</taxon>
        <taxon>Tracheophyta</taxon>
        <taxon>Spermatophyta</taxon>
        <taxon>Magnoliopsida</taxon>
        <taxon>eudicotyledons</taxon>
        <taxon>Gunneridae</taxon>
        <taxon>Pentapetalae</taxon>
        <taxon>asterids</taxon>
        <taxon>Ericales</taxon>
        <taxon>Actinidiaceae</taxon>
        <taxon>Actinidia</taxon>
    </lineage>
</organism>
<evidence type="ECO:0000313" key="1">
    <source>
        <dbReference type="EMBL" id="GFY91217.1"/>
    </source>
</evidence>
<gene>
    <name evidence="1" type="ORF">Acr_07g0014130</name>
</gene>
<sequence>MPCRRRRHFVPPVAAPSPLPLVNLVVGRPVSTASLPLHPAPRHHRPLAVAIAFTSNKTFQIWWSSPHLHYSPSLVVAPSPSPSSLVAITIIVSRITIAANRRP</sequence>
<comment type="caution">
    <text evidence="1">The sequence shown here is derived from an EMBL/GenBank/DDBJ whole genome shotgun (WGS) entry which is preliminary data.</text>
</comment>
<evidence type="ECO:0000313" key="2">
    <source>
        <dbReference type="Proteomes" id="UP000585474"/>
    </source>
</evidence>